<sequence>MVLQRSFGGSETNMEGICHWKAQKDAYSAHGPELGVAGTQNRLFNLDPIRNGPNLEAYTSIPRHLPMACVRLICTASSKPTNKITMHY</sequence>
<proteinExistence type="predicted"/>
<dbReference type="OrthoDB" id="10655061at2759"/>
<evidence type="ECO:0000313" key="2">
    <source>
        <dbReference type="Proteomes" id="UP000219338"/>
    </source>
</evidence>
<organism evidence="1 2">
    <name type="scientific">Armillaria ostoyae</name>
    <name type="common">Armillaria root rot fungus</name>
    <dbReference type="NCBI Taxonomy" id="47428"/>
    <lineage>
        <taxon>Eukaryota</taxon>
        <taxon>Fungi</taxon>
        <taxon>Dikarya</taxon>
        <taxon>Basidiomycota</taxon>
        <taxon>Agaricomycotina</taxon>
        <taxon>Agaricomycetes</taxon>
        <taxon>Agaricomycetidae</taxon>
        <taxon>Agaricales</taxon>
        <taxon>Marasmiineae</taxon>
        <taxon>Physalacriaceae</taxon>
        <taxon>Armillaria</taxon>
    </lineage>
</organism>
<accession>A0A284QSB5</accession>
<dbReference type="EMBL" id="FUEG01000002">
    <property type="protein sequence ID" value="SJK99369.1"/>
    <property type="molecule type" value="Genomic_DNA"/>
</dbReference>
<name>A0A284QSB5_ARMOS</name>
<dbReference type="AlphaFoldDB" id="A0A284QSB5"/>
<evidence type="ECO:0000313" key="1">
    <source>
        <dbReference type="EMBL" id="SJK99369.1"/>
    </source>
</evidence>
<protein>
    <submittedName>
        <fullName evidence="1">Uncharacterized protein</fullName>
    </submittedName>
</protein>
<keyword evidence="2" id="KW-1185">Reference proteome</keyword>
<dbReference type="Proteomes" id="UP000219338">
    <property type="component" value="Unassembled WGS sequence"/>
</dbReference>
<reference evidence="2" key="1">
    <citation type="journal article" date="2017" name="Nat. Ecol. Evol.">
        <title>Genome expansion and lineage-specific genetic innovations in the forest pathogenic fungi Armillaria.</title>
        <authorList>
            <person name="Sipos G."/>
            <person name="Prasanna A.N."/>
            <person name="Walter M.C."/>
            <person name="O'Connor E."/>
            <person name="Balint B."/>
            <person name="Krizsan K."/>
            <person name="Kiss B."/>
            <person name="Hess J."/>
            <person name="Varga T."/>
            <person name="Slot J."/>
            <person name="Riley R."/>
            <person name="Boka B."/>
            <person name="Rigling D."/>
            <person name="Barry K."/>
            <person name="Lee J."/>
            <person name="Mihaltcheva S."/>
            <person name="LaButti K."/>
            <person name="Lipzen A."/>
            <person name="Waldron R."/>
            <person name="Moloney N.M."/>
            <person name="Sperisen C."/>
            <person name="Kredics L."/>
            <person name="Vagvoelgyi C."/>
            <person name="Patrignani A."/>
            <person name="Fitzpatrick D."/>
            <person name="Nagy I."/>
            <person name="Doyle S."/>
            <person name="Anderson J.B."/>
            <person name="Grigoriev I.V."/>
            <person name="Gueldener U."/>
            <person name="Muensterkoetter M."/>
            <person name="Nagy L.G."/>
        </authorList>
    </citation>
    <scope>NUCLEOTIDE SEQUENCE [LARGE SCALE GENOMIC DNA]</scope>
    <source>
        <strain evidence="2">C18/9</strain>
    </source>
</reference>
<gene>
    <name evidence="1" type="ORF">ARMOST_02665</name>
</gene>